<dbReference type="Pfam" id="PF21034">
    <property type="entry name" value="BCAS3_WD40"/>
    <property type="match status" value="1"/>
</dbReference>
<reference evidence="3 4" key="1">
    <citation type="submission" date="2016-07" db="EMBL/GenBank/DDBJ databases">
        <title>Pervasive Adenine N6-methylation of Active Genes in Fungi.</title>
        <authorList>
            <consortium name="DOE Joint Genome Institute"/>
            <person name="Mondo S.J."/>
            <person name="Dannebaum R.O."/>
            <person name="Kuo R.C."/>
            <person name="Labutti K."/>
            <person name="Haridas S."/>
            <person name="Kuo A."/>
            <person name="Salamov A."/>
            <person name="Ahrendt S.R."/>
            <person name="Lipzen A."/>
            <person name="Sullivan W."/>
            <person name="Andreopoulos W.B."/>
            <person name="Clum A."/>
            <person name="Lindquist E."/>
            <person name="Daum C."/>
            <person name="Ramamoorthy G.K."/>
            <person name="Gryganskyi A."/>
            <person name="Culley D."/>
            <person name="Magnuson J.K."/>
            <person name="James T.Y."/>
            <person name="O'Malley M.A."/>
            <person name="Stajich J.E."/>
            <person name="Spatafora J.W."/>
            <person name="Visel A."/>
            <person name="Grigoriev I.V."/>
        </authorList>
    </citation>
    <scope>NUCLEOTIDE SEQUENCE [LARGE SCALE GENOMIC DNA]</scope>
    <source>
        <strain evidence="3 4">CBS 931.73</strain>
    </source>
</reference>
<proteinExistence type="predicted"/>
<dbReference type="PANTHER" id="PTHR13268:SF0">
    <property type="entry name" value="BCAS3 MICROTUBULE ASSOCIATED CELL MIGRATION FACTOR"/>
    <property type="match status" value="1"/>
</dbReference>
<dbReference type="EMBL" id="MCFE01000044">
    <property type="protein sequence ID" value="ORY03611.1"/>
    <property type="molecule type" value="Genomic_DNA"/>
</dbReference>
<feature type="compositionally biased region" description="Low complexity" evidence="1">
    <location>
        <begin position="525"/>
        <end position="537"/>
    </location>
</feature>
<dbReference type="InterPro" id="IPR036322">
    <property type="entry name" value="WD40_repeat_dom_sf"/>
</dbReference>
<evidence type="ECO:0000313" key="4">
    <source>
        <dbReference type="Proteomes" id="UP000193498"/>
    </source>
</evidence>
<feature type="compositionally biased region" description="Basic and acidic residues" evidence="1">
    <location>
        <begin position="957"/>
        <end position="967"/>
    </location>
</feature>
<organism evidence="3 4">
    <name type="scientific">Basidiobolus meristosporus CBS 931.73</name>
    <dbReference type="NCBI Taxonomy" id="1314790"/>
    <lineage>
        <taxon>Eukaryota</taxon>
        <taxon>Fungi</taxon>
        <taxon>Fungi incertae sedis</taxon>
        <taxon>Zoopagomycota</taxon>
        <taxon>Entomophthoromycotina</taxon>
        <taxon>Basidiobolomycetes</taxon>
        <taxon>Basidiobolales</taxon>
        <taxon>Basidiobolaceae</taxon>
        <taxon>Basidiobolus</taxon>
    </lineage>
</organism>
<feature type="region of interest" description="Disordered" evidence="1">
    <location>
        <begin position="837"/>
        <end position="979"/>
    </location>
</feature>
<sequence>MTKTNKTTKPQQPFDEATTSAKRMKAEPRYFRDPTSLHSISSVLHGISSYVAHSLPESLSRVKRTSLGVDTPCNAVRGAHGESGTLTPERKKVVAYASFNWITGYFSHDGADSGPQRKPCLLLGYNDGFQIWDLSDTDNICEMASVRSNTEIRSIEALPNPNLPGVDELQDHRALLAFVAERREEQQEMGSRLNIFSMRNHKIVKTLEYADEEISGVKANERVVLVLVKHKAIDVLSPLSLGRVARLTDIFCHPITGSPVLTLGHRLMAYGTSHPPPVSSRALPSDAQVQSFNVERVAKEMMNGVKTIGEYGYKTLSSYLAISPPSQATFSKHGTSPKSAISLSPTSGSFTPEGKHIDKSIPEGMIIVRDILSIVECSSKQAPPIAHFQAHHHAVASLAFNESGSLLVTASIQGTGFQVFELHQGSAKRLYKLSRGYTSAYVEDIVFSADSKWLSVSTGRGTTHIYAINPYGGPPNVLSHVKRRIENERTQHNRSSEEPTYTSLSSIVRIKQKHTEIDAVEIDISPSGSPRKSSGSPVESSLQQQIHTSPITLFINLNGHQDIFTFNKNGTLTLHRLDCSAVALRKKKQGVTINTFELSVAGEDVAEWNLFRGNDWPTVSSVVKNASCPKEPEAKQWLAQSEITTHHIHEVSLWSSPQFAFQTYDHESVGAYYSQLFPQANTLEFRRDMPIPYGVYIPKKAQDDDFASENELEGDLSSAIAEDLIPISTISSQIQIPNAARSKAEDATFDSLNFVEISTYDDTEECSVQASIEDLEFLGYLNEEGEDMEAEIEPGAEKDLAEGIEAIDCEVEMYPRDNGTLDEEAKMCLSRDEETTQLEIDLSSSRDIEVPTSDMLSSHDREVPDSEANTPSSHDADANLSEPQKQPQKRSQDVETPSSEVDLRPSPEVEVPGSEVATLPFHDGEVPVLETQTDTETLLSNDTMVPTTEIEISPVHSHHEDKPPESAKKRKGKAKKARR</sequence>
<name>A0A1Y1Z002_9FUNG</name>
<keyword evidence="4" id="KW-1185">Reference proteome</keyword>
<dbReference type="GO" id="GO:0005737">
    <property type="term" value="C:cytoplasm"/>
    <property type="evidence" value="ECO:0007669"/>
    <property type="project" value="TreeGrafter"/>
</dbReference>
<evidence type="ECO:0000259" key="2">
    <source>
        <dbReference type="Pfam" id="PF21034"/>
    </source>
</evidence>
<feature type="domain" description="BCAS3 WD40" evidence="2">
    <location>
        <begin position="120"/>
        <end position="532"/>
    </location>
</feature>
<dbReference type="STRING" id="1314790.A0A1Y1Z002"/>
<dbReference type="InterPro" id="IPR045142">
    <property type="entry name" value="BCAS3-like"/>
</dbReference>
<dbReference type="SUPFAM" id="SSF50978">
    <property type="entry name" value="WD40 repeat-like"/>
    <property type="match status" value="1"/>
</dbReference>
<feature type="region of interest" description="Disordered" evidence="1">
    <location>
        <begin position="331"/>
        <end position="355"/>
    </location>
</feature>
<dbReference type="Proteomes" id="UP000193498">
    <property type="component" value="Unassembled WGS sequence"/>
</dbReference>
<feature type="compositionally biased region" description="Polar residues" evidence="1">
    <location>
        <begin position="930"/>
        <end position="946"/>
    </location>
</feature>
<dbReference type="AlphaFoldDB" id="A0A1Y1Z002"/>
<dbReference type="InterPro" id="IPR001680">
    <property type="entry name" value="WD40_rpt"/>
</dbReference>
<gene>
    <name evidence="3" type="ORF">K493DRAFT_311645</name>
</gene>
<dbReference type="InParanoid" id="A0A1Y1Z002"/>
<dbReference type="InterPro" id="IPR048382">
    <property type="entry name" value="BCAS3_WD40"/>
</dbReference>
<dbReference type="InterPro" id="IPR015943">
    <property type="entry name" value="WD40/YVTN_repeat-like_dom_sf"/>
</dbReference>
<comment type="caution">
    <text evidence="3">The sequence shown here is derived from an EMBL/GenBank/DDBJ whole genome shotgun (WGS) entry which is preliminary data.</text>
</comment>
<dbReference type="Gene3D" id="2.130.10.10">
    <property type="entry name" value="YVTN repeat-like/Quinoprotein amine dehydrogenase"/>
    <property type="match status" value="1"/>
</dbReference>
<feature type="region of interest" description="Disordered" evidence="1">
    <location>
        <begin position="1"/>
        <end position="25"/>
    </location>
</feature>
<dbReference type="SMART" id="SM00320">
    <property type="entry name" value="WD40"/>
    <property type="match status" value="2"/>
</dbReference>
<feature type="region of interest" description="Disordered" evidence="1">
    <location>
        <begin position="519"/>
        <end position="542"/>
    </location>
</feature>
<evidence type="ECO:0000256" key="1">
    <source>
        <dbReference type="SAM" id="MobiDB-lite"/>
    </source>
</evidence>
<dbReference type="GO" id="GO:0006914">
    <property type="term" value="P:autophagy"/>
    <property type="evidence" value="ECO:0007669"/>
    <property type="project" value="InterPro"/>
</dbReference>
<protein>
    <recommendedName>
        <fullName evidence="2">BCAS3 WD40 domain-containing protein</fullName>
    </recommendedName>
</protein>
<dbReference type="PANTHER" id="PTHR13268">
    <property type="entry name" value="BREAST CARCINOMA AMPLIFIED SEQUENCE 3"/>
    <property type="match status" value="1"/>
</dbReference>
<dbReference type="OrthoDB" id="5598243at2759"/>
<feature type="compositionally biased region" description="Basic residues" evidence="1">
    <location>
        <begin position="968"/>
        <end position="979"/>
    </location>
</feature>
<dbReference type="GO" id="GO:0042594">
    <property type="term" value="P:response to starvation"/>
    <property type="evidence" value="ECO:0007669"/>
    <property type="project" value="TreeGrafter"/>
</dbReference>
<feature type="compositionally biased region" description="Polar residues" evidence="1">
    <location>
        <begin position="331"/>
        <end position="350"/>
    </location>
</feature>
<evidence type="ECO:0000313" key="3">
    <source>
        <dbReference type="EMBL" id="ORY03611.1"/>
    </source>
</evidence>
<accession>A0A1Y1Z002</accession>